<dbReference type="Pfam" id="PF01381">
    <property type="entry name" value="HTH_3"/>
    <property type="match status" value="1"/>
</dbReference>
<feature type="domain" description="HTH cro/C1-type" evidence="2">
    <location>
        <begin position="12"/>
        <end position="66"/>
    </location>
</feature>
<comment type="caution">
    <text evidence="3">The sequence shown here is derived from an EMBL/GenBank/DDBJ whole genome shotgun (WGS) entry which is preliminary data.</text>
</comment>
<reference evidence="3 4" key="1">
    <citation type="submission" date="2020-08" db="EMBL/GenBank/DDBJ databases">
        <title>Genome public.</title>
        <authorList>
            <person name="Liu C."/>
            <person name="Sun Q."/>
        </authorList>
    </citation>
    <scope>NUCLEOTIDE SEQUENCE [LARGE SCALE GENOMIC DNA]</scope>
    <source>
        <strain evidence="3 4">NSJ-66</strain>
    </source>
</reference>
<dbReference type="RefSeq" id="WP_187024253.1">
    <property type="nucleotide sequence ID" value="NZ_JACOPB010000020.1"/>
</dbReference>
<dbReference type="PANTHER" id="PTHR46797">
    <property type="entry name" value="HTH-TYPE TRANSCRIPTIONAL REGULATOR"/>
    <property type="match status" value="1"/>
</dbReference>
<evidence type="ECO:0000259" key="2">
    <source>
        <dbReference type="PROSITE" id="PS50943"/>
    </source>
</evidence>
<dbReference type="SMART" id="SM00530">
    <property type="entry name" value="HTH_XRE"/>
    <property type="match status" value="1"/>
</dbReference>
<dbReference type="InterPro" id="IPR001387">
    <property type="entry name" value="Cro/C1-type_HTH"/>
</dbReference>
<dbReference type="PROSITE" id="PS50943">
    <property type="entry name" value="HTH_CROC1"/>
    <property type="match status" value="1"/>
</dbReference>
<dbReference type="Gene3D" id="1.10.260.40">
    <property type="entry name" value="lambda repressor-like DNA-binding domains"/>
    <property type="match status" value="1"/>
</dbReference>
<evidence type="ECO:0000313" key="4">
    <source>
        <dbReference type="Proteomes" id="UP000634672"/>
    </source>
</evidence>
<dbReference type="CDD" id="cd00093">
    <property type="entry name" value="HTH_XRE"/>
    <property type="match status" value="1"/>
</dbReference>
<organism evidence="3 4">
    <name type="scientific">Hungatella hominis</name>
    <dbReference type="NCBI Taxonomy" id="2763050"/>
    <lineage>
        <taxon>Bacteria</taxon>
        <taxon>Bacillati</taxon>
        <taxon>Bacillota</taxon>
        <taxon>Clostridia</taxon>
        <taxon>Lachnospirales</taxon>
        <taxon>Lachnospiraceae</taxon>
        <taxon>Hungatella</taxon>
    </lineage>
</organism>
<proteinExistence type="predicted"/>
<accession>A0ABR7HEY2</accession>
<dbReference type="Proteomes" id="UP000634672">
    <property type="component" value="Unassembled WGS sequence"/>
</dbReference>
<gene>
    <name evidence="3" type="ORF">H8S75_27485</name>
</gene>
<name>A0ABR7HEY2_9FIRM</name>
<protein>
    <submittedName>
        <fullName evidence="3">Helix-turn-helix transcriptional regulator</fullName>
    </submittedName>
</protein>
<dbReference type="EMBL" id="JACOPB010000020">
    <property type="protein sequence ID" value="MBC5711675.1"/>
    <property type="molecule type" value="Genomic_DNA"/>
</dbReference>
<keyword evidence="1" id="KW-0238">DNA-binding</keyword>
<dbReference type="SUPFAM" id="SSF47413">
    <property type="entry name" value="lambda repressor-like DNA-binding domains"/>
    <property type="match status" value="1"/>
</dbReference>
<evidence type="ECO:0000313" key="3">
    <source>
        <dbReference type="EMBL" id="MBC5711675.1"/>
    </source>
</evidence>
<evidence type="ECO:0000256" key="1">
    <source>
        <dbReference type="ARBA" id="ARBA00023125"/>
    </source>
</evidence>
<sequence>MERFLTQLGSIIKHARIEEGLTQAKLAEKAGISTRYLSDIENKNEIPSLKVFISLILALRLPLDPILYPGTEATDELLRLFSQCDDKQLAVITAMTETMIDINF</sequence>
<dbReference type="InterPro" id="IPR010982">
    <property type="entry name" value="Lambda_DNA-bd_dom_sf"/>
</dbReference>
<keyword evidence="4" id="KW-1185">Reference proteome</keyword>
<dbReference type="InterPro" id="IPR050807">
    <property type="entry name" value="TransReg_Diox_bact_type"/>
</dbReference>
<dbReference type="PANTHER" id="PTHR46797:SF1">
    <property type="entry name" value="METHYLPHOSPHONATE SYNTHASE"/>
    <property type="match status" value="1"/>
</dbReference>